<gene>
    <name evidence="1" type="ORF">AD933_09710</name>
</gene>
<dbReference type="Proteomes" id="UP000075526">
    <property type="component" value="Unassembled WGS sequence"/>
</dbReference>
<proteinExistence type="predicted"/>
<dbReference type="EMBL" id="LHZF01000168">
    <property type="protein sequence ID" value="KXV15079.1"/>
    <property type="molecule type" value="Genomic_DNA"/>
</dbReference>
<dbReference type="SUPFAM" id="SSF140804">
    <property type="entry name" value="YidB-like"/>
    <property type="match status" value="1"/>
</dbReference>
<protein>
    <submittedName>
        <fullName evidence="1">Uncharacterized protein</fullName>
    </submittedName>
</protein>
<reference evidence="1 2" key="1">
    <citation type="submission" date="2015-06" db="EMBL/GenBank/DDBJ databases">
        <title>Improved classification and identification of acetic acid bacteria using matrix-assisted laser desorption/ionization time-of-flight mass spectrometry; Gluconobacter nephelii and Gluconobacter uchimurae are later heterotypic synonyms of Gluconobacter japonicus and Gluconobacter oxydans, respectively.</title>
        <authorList>
            <person name="Li L."/>
            <person name="Cleenwerck I."/>
            <person name="De Vuyst L."/>
            <person name="Vandamme P."/>
        </authorList>
    </citation>
    <scope>NUCLEOTIDE SEQUENCE [LARGE SCALE GENOMIC DNA]</scope>
    <source>
        <strain evidence="1 2">LMG 1552</strain>
    </source>
</reference>
<dbReference type="Gene3D" id="1.10.10.690">
    <property type="entry name" value="YidB-like"/>
    <property type="match status" value="1"/>
</dbReference>
<sequence length="128" mass="13789">MTASTTDKISSTLTAVADTVTAATTDKSGLSSALIHYLERNNNAGQTTVRQHAEQHGLQSVVSHWENHAVVEPTTEDVVQKLLPSEVIDRLAAESGLSRSATITNLQEVLPPACRTDKVDTQRKARQA</sequence>
<dbReference type="InterPro" id="IPR027405">
    <property type="entry name" value="YidB-like"/>
</dbReference>
<comment type="caution">
    <text evidence="1">The sequence shown here is derived from an EMBL/GenBank/DDBJ whole genome shotgun (WGS) entry which is preliminary data.</text>
</comment>
<dbReference type="PATRIC" id="fig|178901.13.peg.1804"/>
<organism evidence="1 2">
    <name type="scientific">Acetobacter malorum</name>
    <dbReference type="NCBI Taxonomy" id="178901"/>
    <lineage>
        <taxon>Bacteria</taxon>
        <taxon>Pseudomonadati</taxon>
        <taxon>Pseudomonadota</taxon>
        <taxon>Alphaproteobacteria</taxon>
        <taxon>Acetobacterales</taxon>
        <taxon>Acetobacteraceae</taxon>
        <taxon>Acetobacter</taxon>
    </lineage>
</organism>
<dbReference type="RefSeq" id="WP_061508474.1">
    <property type="nucleotide sequence ID" value="NZ_LHZF01000168.1"/>
</dbReference>
<accession>A0A149RMD0</accession>
<evidence type="ECO:0000313" key="1">
    <source>
        <dbReference type="EMBL" id="KXV15079.1"/>
    </source>
</evidence>
<evidence type="ECO:0000313" key="2">
    <source>
        <dbReference type="Proteomes" id="UP000075526"/>
    </source>
</evidence>
<dbReference type="AlphaFoldDB" id="A0A149RMD0"/>
<name>A0A149RMD0_9PROT</name>